<dbReference type="Pfam" id="PF02798">
    <property type="entry name" value="GST_N"/>
    <property type="match status" value="1"/>
</dbReference>
<dbReference type="InterPro" id="IPR040079">
    <property type="entry name" value="Glutathione_S-Trfase"/>
</dbReference>
<dbReference type="PROSITE" id="PS50405">
    <property type="entry name" value="GST_CTER"/>
    <property type="match status" value="1"/>
</dbReference>
<evidence type="ECO:0000259" key="1">
    <source>
        <dbReference type="PROSITE" id="PS50404"/>
    </source>
</evidence>
<evidence type="ECO:0000313" key="4">
    <source>
        <dbReference type="Proteomes" id="UP001596501"/>
    </source>
</evidence>
<protein>
    <submittedName>
        <fullName evidence="3">Glutathione S-transferase family protein</fullName>
    </submittedName>
</protein>
<name>A0ABW2QG30_9BURK</name>
<dbReference type="Gene3D" id="3.40.30.10">
    <property type="entry name" value="Glutaredoxin"/>
    <property type="match status" value="1"/>
</dbReference>
<organism evidence="3 4">
    <name type="scientific">Hydrogenophaga atypica</name>
    <dbReference type="NCBI Taxonomy" id="249409"/>
    <lineage>
        <taxon>Bacteria</taxon>
        <taxon>Pseudomonadati</taxon>
        <taxon>Pseudomonadota</taxon>
        <taxon>Betaproteobacteria</taxon>
        <taxon>Burkholderiales</taxon>
        <taxon>Comamonadaceae</taxon>
        <taxon>Hydrogenophaga</taxon>
    </lineage>
</organism>
<dbReference type="SUPFAM" id="SSF47616">
    <property type="entry name" value="GST C-terminal domain-like"/>
    <property type="match status" value="1"/>
</dbReference>
<dbReference type="Proteomes" id="UP001596501">
    <property type="component" value="Unassembled WGS sequence"/>
</dbReference>
<reference evidence="4" key="1">
    <citation type="journal article" date="2019" name="Int. J. Syst. Evol. Microbiol.">
        <title>The Global Catalogue of Microorganisms (GCM) 10K type strain sequencing project: providing services to taxonomists for standard genome sequencing and annotation.</title>
        <authorList>
            <consortium name="The Broad Institute Genomics Platform"/>
            <consortium name="The Broad Institute Genome Sequencing Center for Infectious Disease"/>
            <person name="Wu L."/>
            <person name="Ma J."/>
        </authorList>
    </citation>
    <scope>NUCLEOTIDE SEQUENCE [LARGE SCALE GENOMIC DNA]</scope>
    <source>
        <strain evidence="4">CGMCC 1.12371</strain>
    </source>
</reference>
<dbReference type="CDD" id="cd03047">
    <property type="entry name" value="GST_N_2"/>
    <property type="match status" value="1"/>
</dbReference>
<dbReference type="SFLD" id="SFLDG01150">
    <property type="entry name" value="Main.1:_Beta-like"/>
    <property type="match status" value="1"/>
</dbReference>
<proteinExistence type="predicted"/>
<accession>A0ABW2QG30</accession>
<dbReference type="Pfam" id="PF13410">
    <property type="entry name" value="GST_C_2"/>
    <property type="match status" value="1"/>
</dbReference>
<comment type="caution">
    <text evidence="3">The sequence shown here is derived from an EMBL/GenBank/DDBJ whole genome shotgun (WGS) entry which is preliminary data.</text>
</comment>
<dbReference type="InterPro" id="IPR010987">
    <property type="entry name" value="Glutathione-S-Trfase_C-like"/>
</dbReference>
<dbReference type="InterPro" id="IPR036282">
    <property type="entry name" value="Glutathione-S-Trfase_C_sf"/>
</dbReference>
<dbReference type="PANTHER" id="PTHR44051">
    <property type="entry name" value="GLUTATHIONE S-TRANSFERASE-RELATED"/>
    <property type="match status" value="1"/>
</dbReference>
<dbReference type="RefSeq" id="WP_382219765.1">
    <property type="nucleotide sequence ID" value="NZ_JBHTCA010000002.1"/>
</dbReference>
<evidence type="ECO:0000313" key="3">
    <source>
        <dbReference type="EMBL" id="MFC7407892.1"/>
    </source>
</evidence>
<dbReference type="PROSITE" id="PS50404">
    <property type="entry name" value="GST_NTER"/>
    <property type="match status" value="1"/>
</dbReference>
<dbReference type="InterPro" id="IPR036249">
    <property type="entry name" value="Thioredoxin-like_sf"/>
</dbReference>
<dbReference type="SFLD" id="SFLDG00358">
    <property type="entry name" value="Main_(cytGST)"/>
    <property type="match status" value="1"/>
</dbReference>
<dbReference type="SUPFAM" id="SSF52833">
    <property type="entry name" value="Thioredoxin-like"/>
    <property type="match status" value="1"/>
</dbReference>
<feature type="domain" description="GST N-terminal" evidence="1">
    <location>
        <begin position="4"/>
        <end position="85"/>
    </location>
</feature>
<evidence type="ECO:0000259" key="2">
    <source>
        <dbReference type="PROSITE" id="PS50405"/>
    </source>
</evidence>
<dbReference type="EMBL" id="JBHTCA010000002">
    <property type="protein sequence ID" value="MFC7407892.1"/>
    <property type="molecule type" value="Genomic_DNA"/>
</dbReference>
<gene>
    <name evidence="3" type="ORF">ACFQPB_03395</name>
</gene>
<dbReference type="PANTHER" id="PTHR44051:SF19">
    <property type="entry name" value="DISULFIDE-BOND OXIDOREDUCTASE YFCG"/>
    <property type="match status" value="1"/>
</dbReference>
<dbReference type="SFLD" id="SFLDS00019">
    <property type="entry name" value="Glutathione_Transferase_(cytos"/>
    <property type="match status" value="1"/>
</dbReference>
<dbReference type="InterPro" id="IPR004045">
    <property type="entry name" value="Glutathione_S-Trfase_N"/>
</dbReference>
<feature type="domain" description="GST C-terminal" evidence="2">
    <location>
        <begin position="90"/>
        <end position="209"/>
    </location>
</feature>
<keyword evidence="4" id="KW-1185">Reference proteome</keyword>
<dbReference type="Gene3D" id="1.20.1050.10">
    <property type="match status" value="1"/>
</dbReference>
<sequence length="209" mass="23551">MNNAPLRLWGRLSSINVRKAVWALQEAALPFERLDAGLAHGVVNTPAYQALNPNALVPTLQDGDFTLWESNAIVRYVLARYAPGPLYPSDLRERFDAERWMDWQQTTLNRAGGAAFVQWIRTPAERRDMAAIAASVAATEPLLAQLDTHLAQHAHMAGESFTMADIPIACEIHRWWGLPQPRPPYPHIEAWYARMRERPAATVLHLELS</sequence>